<dbReference type="OMA" id="KHPLCDE"/>
<dbReference type="PANTHER" id="PTHR45937">
    <property type="entry name" value="ASPARAGINE SYNTHETASE DOMAIN-CONTAINING PROTEIN 1"/>
    <property type="match status" value="1"/>
</dbReference>
<name>A0A1J1H9H4_PLARL</name>
<evidence type="ECO:0000313" key="6">
    <source>
        <dbReference type="EMBL" id="CRH01159.1"/>
    </source>
</evidence>
<dbReference type="Proteomes" id="UP000220158">
    <property type="component" value="Chromosome 12"/>
</dbReference>
<dbReference type="OrthoDB" id="10252281at2759"/>
<dbReference type="PANTHER" id="PTHR45937:SF1">
    <property type="entry name" value="ASPARAGINE SYNTHETASE DOMAIN-CONTAINING PROTEIN 1"/>
    <property type="match status" value="1"/>
</dbReference>
<dbReference type="Gene3D" id="3.40.50.620">
    <property type="entry name" value="HUPs"/>
    <property type="match status" value="2"/>
</dbReference>
<dbReference type="GeneID" id="39737286"/>
<evidence type="ECO:0008006" key="8">
    <source>
        <dbReference type="Google" id="ProtNLM"/>
    </source>
</evidence>
<accession>A0A1J1H9H4</accession>
<keyword evidence="5" id="KW-0472">Membrane</keyword>
<dbReference type="KEGG" id="prel:PRELSG_1204300"/>
<protein>
    <recommendedName>
        <fullName evidence="8">Asparagine synthase</fullName>
    </recommendedName>
</protein>
<dbReference type="InterPro" id="IPR051857">
    <property type="entry name" value="Asn_synthetase_domain"/>
</dbReference>
<reference evidence="6 7" key="1">
    <citation type="submission" date="2015-04" db="EMBL/GenBank/DDBJ databases">
        <authorList>
            <consortium name="Pathogen Informatics"/>
        </authorList>
    </citation>
    <scope>NUCLEOTIDE SEQUENCE [LARGE SCALE GENOMIC DNA]</scope>
    <source>
        <strain evidence="6 7">SGS1</strain>
    </source>
</reference>
<keyword evidence="7" id="KW-1185">Reference proteome</keyword>
<keyword evidence="3" id="KW-0315">Glutamine amidotransferase</keyword>
<evidence type="ECO:0000256" key="5">
    <source>
        <dbReference type="SAM" id="Phobius"/>
    </source>
</evidence>
<feature type="transmembrane region" description="Helical" evidence="5">
    <location>
        <begin position="966"/>
        <end position="988"/>
    </location>
</feature>
<organism evidence="6 7">
    <name type="scientific">Plasmodium relictum</name>
    <dbReference type="NCBI Taxonomy" id="85471"/>
    <lineage>
        <taxon>Eukaryota</taxon>
        <taxon>Sar</taxon>
        <taxon>Alveolata</taxon>
        <taxon>Apicomplexa</taxon>
        <taxon>Aconoidasida</taxon>
        <taxon>Haemosporida</taxon>
        <taxon>Plasmodiidae</taxon>
        <taxon>Plasmodium</taxon>
        <taxon>Plasmodium (Haemamoeba)</taxon>
    </lineage>
</organism>
<evidence type="ECO:0000313" key="7">
    <source>
        <dbReference type="Proteomes" id="UP000220158"/>
    </source>
</evidence>
<gene>
    <name evidence="6" type="ORF">PRELSG_1204300</name>
</gene>
<dbReference type="GO" id="GO:0006529">
    <property type="term" value="P:asparagine biosynthetic process"/>
    <property type="evidence" value="ECO:0007669"/>
    <property type="project" value="UniProtKB-KW"/>
</dbReference>
<keyword evidence="5" id="KW-0812">Transmembrane</keyword>
<dbReference type="VEuPathDB" id="PlasmoDB:PRELSG_1204300"/>
<evidence type="ECO:0000256" key="2">
    <source>
        <dbReference type="ARBA" id="ARBA00022888"/>
    </source>
</evidence>
<keyword evidence="2" id="KW-0061">Asparagine biosynthesis</keyword>
<dbReference type="RefSeq" id="XP_028534160.1">
    <property type="nucleotide sequence ID" value="XM_028677808.1"/>
</dbReference>
<dbReference type="EMBL" id="LN835307">
    <property type="protein sequence ID" value="CRH01159.1"/>
    <property type="molecule type" value="Genomic_DNA"/>
</dbReference>
<proteinExistence type="predicted"/>
<keyword evidence="5" id="KW-1133">Transmembrane helix</keyword>
<dbReference type="InterPro" id="IPR014729">
    <property type="entry name" value="Rossmann-like_a/b/a_fold"/>
</dbReference>
<evidence type="ECO:0000256" key="3">
    <source>
        <dbReference type="ARBA" id="ARBA00022962"/>
    </source>
</evidence>
<dbReference type="SUPFAM" id="SSF52402">
    <property type="entry name" value="Adenine nucleotide alpha hydrolases-like"/>
    <property type="match status" value="1"/>
</dbReference>
<keyword evidence="1" id="KW-0028">Amino-acid biosynthesis</keyword>
<keyword evidence="4" id="KW-0175">Coiled coil</keyword>
<feature type="coiled-coil region" evidence="4">
    <location>
        <begin position="785"/>
        <end position="812"/>
    </location>
</feature>
<sequence>MNNFLVKIKGDERLNNEIKTVFTKNFNEEKNYEKKKNVKYILTERYVDEYITPFLIKEEGDYYCVLCELNLSSFNEKSNNSFQNILNLYFYSSHIYFEDIEKDQYEIKINGHNKKYKEYKIKNKNVLLLYGDFNYINNDKKRNKENRNKMKELYYYIKENKHNLNDCFNNIEGSFILIYAQYENNKVNFFFFNDNFGKRSFIFFHVNNSIILTNLYGFFINYDFNYICLNDENYLFDDNSIKEEFNLINHHDIIYRKPFTDNGNYNSNKNIKENKNMNCINEKIAINIRPHYIYNLLIEKNDVILKNLKKTNCIYNIDYEWSNKNLSVKENFEYMLNFFKQNNFFGDFSKEEQINLEGVIENLINKKIEYQQENRYVTNKDIFTETKLNNIFINLHITLLNNVVKKKIEETFECTKESKIQKEKDEENINGNLKDDEKKKSIGILFSGGIDSTLLTILTIKNFFCFYKNGYIELINVAFNENSVDRYTSLISYENIINLFPFYDIRLVFIDVSPDELIEYEKIIYSLISPNNTIMDYNISSALFFANIGRGYICSPTFFKSYQWNIIKKCVFNILNVNYSKQINQNGLKENDETYNKVKVEKEEKKKNIKKKCTICEFVMNKKCIHRCCSSCCRKLRYIYFNEFYLNKEQMMKKKNSTVLSKNVINNNTNTNTNIYKKEEESSIDIYEVTYDEKTSKKCIYLLIKKKKILIDFKIFPECNKHKEKLYDYKKIGTLFFEFNKELEEKKRYEKNKFKTYLNNENIQYSFNDYNKIMFDEILSVESGDSNKKSEIEDEEEKVKNMKEDNTNEILNEVNINKVGEDNFIEYFAAKKADKNMNNFYKIKSLFSVKNKRKEEYSSNKNEDKIFIDNLLKKEEECLNYLNRRIYNSGNTEKVYYQCNHKLLIIGSGADELYGGYYRQNNSNVNKNLDTNFKMNEMIKDIKRLWIRNLYRDDRILSFTNISKKYIFYPFLNIKIINFLFLLSFYIIESPIPNFYSIQKKMDDGKNESSLLNIASISEVNKEIKNGKIKNENKLDKANFNFLKENLEECYKIYEIIENHKISKWILRMSIFFLKMKEVMFFKKKAIQFGSKAKDIRKYMKESLYRFNNKGDIIFDKNDKKGDNYYVLLS</sequence>
<evidence type="ECO:0000256" key="4">
    <source>
        <dbReference type="SAM" id="Coils"/>
    </source>
</evidence>
<evidence type="ECO:0000256" key="1">
    <source>
        <dbReference type="ARBA" id="ARBA00022605"/>
    </source>
</evidence>
<dbReference type="AlphaFoldDB" id="A0A1J1H9H4"/>